<reference evidence="4" key="1">
    <citation type="submission" date="2016-10" db="EMBL/GenBank/DDBJ databases">
        <authorList>
            <person name="Varghese N."/>
            <person name="Submissions S."/>
        </authorList>
    </citation>
    <scope>NUCLEOTIDE SEQUENCE [LARGE SCALE GENOMIC DNA]</scope>
    <source>
        <strain evidence="4">CGMCC 4.6825</strain>
    </source>
</reference>
<feature type="transmembrane region" description="Helical" evidence="2">
    <location>
        <begin position="217"/>
        <end position="239"/>
    </location>
</feature>
<organism evidence="3 4">
    <name type="scientific">Streptomyces qinglanensis</name>
    <dbReference type="NCBI Taxonomy" id="943816"/>
    <lineage>
        <taxon>Bacteria</taxon>
        <taxon>Bacillati</taxon>
        <taxon>Actinomycetota</taxon>
        <taxon>Actinomycetes</taxon>
        <taxon>Kitasatosporales</taxon>
        <taxon>Streptomycetaceae</taxon>
        <taxon>Streptomyces</taxon>
    </lineage>
</organism>
<feature type="transmembrane region" description="Helical" evidence="2">
    <location>
        <begin position="57"/>
        <end position="79"/>
    </location>
</feature>
<dbReference type="AlphaFoldDB" id="A0A1H9SFL3"/>
<feature type="compositionally biased region" description="Gly residues" evidence="1">
    <location>
        <begin position="13"/>
        <end position="23"/>
    </location>
</feature>
<feature type="region of interest" description="Disordered" evidence="1">
    <location>
        <begin position="1"/>
        <end position="30"/>
    </location>
</feature>
<dbReference type="OrthoDB" id="4218549at2"/>
<dbReference type="STRING" id="943816.AN217_18990"/>
<feature type="transmembrane region" description="Helical" evidence="2">
    <location>
        <begin position="433"/>
        <end position="460"/>
    </location>
</feature>
<gene>
    <name evidence="3" type="ORF">SAMN05421870_104497</name>
</gene>
<keyword evidence="4" id="KW-1185">Reference proteome</keyword>
<keyword evidence="2" id="KW-0812">Transmembrane</keyword>
<keyword evidence="2" id="KW-1133">Transmembrane helix</keyword>
<feature type="transmembrane region" description="Helical" evidence="2">
    <location>
        <begin position="547"/>
        <end position="565"/>
    </location>
</feature>
<feature type="transmembrane region" description="Helical" evidence="2">
    <location>
        <begin position="183"/>
        <end position="205"/>
    </location>
</feature>
<feature type="transmembrane region" description="Helical" evidence="2">
    <location>
        <begin position="395"/>
        <end position="413"/>
    </location>
</feature>
<evidence type="ECO:0008006" key="5">
    <source>
        <dbReference type="Google" id="ProtNLM"/>
    </source>
</evidence>
<feature type="transmembrane region" description="Helical" evidence="2">
    <location>
        <begin position="149"/>
        <end position="171"/>
    </location>
</feature>
<dbReference type="RefSeq" id="WP_075000243.1">
    <property type="nucleotide sequence ID" value="NZ_FOGO01000004.1"/>
</dbReference>
<proteinExistence type="predicted"/>
<dbReference type="Proteomes" id="UP000182841">
    <property type="component" value="Unassembled WGS sequence"/>
</dbReference>
<sequence>MSTLAPRDRVEPAGGGHGDGDGATGAEWTAADDRTPETLGLLHTKRRAHRNRRNRDLAVTGYAVLLMAVGYGGTLGYRLVQQLGRLAAQDTTAEAVRRALPAVLVLLACALALLAVRDALWRGPVLVPRCDLDWLLAHPVRRSRVLLPAFRLSATLTAAGGALCAIGGAVVLRLSGLAELGPALALCLPGGVCLPLLACALALRVERDDGAARRARALTPYAVLLLLLLVLQAVCAARGSRSALLEAVELWSGPWGWAAQPVLHAAGVRAAGWPWALALLTTGTVAALGHALRSVAALPTRRLRARAATAATVASVLWSAELRAAKLAVGEALADGASGNLRRLPLPRSRRFAVVRRDAMSLLRAPGRVVSAALWTAAAAGAAGLAVASAGAGRIAALAVALALGWFAVGRLAETARLEADDTRRSSWSPFRLSSLMLQHAIVPGAVGGVLALAAAVPFALRGGGWALLLMPLCAPPFAAAAVLAAVRGPVRTELLSLGLVTPAGDAGVFVFLFWYAAPFLAAVAPLTAGLASSGVLDTGAQALDSVRPVATAVGLTCALLFAAARGARKLRRAAP</sequence>
<feature type="transmembrane region" description="Helical" evidence="2">
    <location>
        <begin position="507"/>
        <end position="527"/>
    </location>
</feature>
<name>A0A1H9SFL3_9ACTN</name>
<evidence type="ECO:0000313" key="3">
    <source>
        <dbReference type="EMBL" id="SER83751.1"/>
    </source>
</evidence>
<feature type="transmembrane region" description="Helical" evidence="2">
    <location>
        <begin position="273"/>
        <end position="296"/>
    </location>
</feature>
<protein>
    <recommendedName>
        <fullName evidence="5">ABC-2 type transport system permease protein</fullName>
    </recommendedName>
</protein>
<keyword evidence="2" id="KW-0472">Membrane</keyword>
<evidence type="ECO:0000256" key="1">
    <source>
        <dbReference type="SAM" id="MobiDB-lite"/>
    </source>
</evidence>
<feature type="compositionally biased region" description="Basic and acidic residues" evidence="1">
    <location>
        <begin position="1"/>
        <end position="11"/>
    </location>
</feature>
<dbReference type="EMBL" id="FOGO01000004">
    <property type="protein sequence ID" value="SER83751.1"/>
    <property type="molecule type" value="Genomic_DNA"/>
</dbReference>
<evidence type="ECO:0000313" key="4">
    <source>
        <dbReference type="Proteomes" id="UP000182841"/>
    </source>
</evidence>
<feature type="transmembrane region" description="Helical" evidence="2">
    <location>
        <begin position="99"/>
        <end position="116"/>
    </location>
</feature>
<feature type="transmembrane region" description="Helical" evidence="2">
    <location>
        <begin position="369"/>
        <end position="389"/>
    </location>
</feature>
<feature type="transmembrane region" description="Helical" evidence="2">
    <location>
        <begin position="466"/>
        <end position="487"/>
    </location>
</feature>
<evidence type="ECO:0000256" key="2">
    <source>
        <dbReference type="SAM" id="Phobius"/>
    </source>
</evidence>
<accession>A0A1H9SFL3</accession>